<evidence type="ECO:0000259" key="1">
    <source>
        <dbReference type="PROSITE" id="PS50943"/>
    </source>
</evidence>
<dbReference type="CDD" id="cd00093">
    <property type="entry name" value="HTH_XRE"/>
    <property type="match status" value="1"/>
</dbReference>
<evidence type="ECO:0000313" key="2">
    <source>
        <dbReference type="EMBL" id="EOO39011.1"/>
    </source>
</evidence>
<dbReference type="EMBL" id="AHFB01000020">
    <property type="protein sequence ID" value="EOO39011.1"/>
    <property type="molecule type" value="Genomic_DNA"/>
</dbReference>
<sequence length="83" mass="9504">MRNKLKQTELQKAFQASGLKYHELAQIIGVSKSHCYKIINWEMRIYYDTAVKIANALGKEPSLIFQGQQKNFGDDVANNETKV</sequence>
<dbReference type="Pfam" id="PF01381">
    <property type="entry name" value="HTH_3"/>
    <property type="match status" value="1"/>
</dbReference>
<dbReference type="AlphaFoldDB" id="A0A9W5V4L3"/>
<dbReference type="GO" id="GO:0003677">
    <property type="term" value="F:DNA binding"/>
    <property type="evidence" value="ECO:0007669"/>
    <property type="project" value="InterPro"/>
</dbReference>
<reference evidence="2 3" key="1">
    <citation type="submission" date="2012-12" db="EMBL/GenBank/DDBJ databases">
        <title>The Genome Sequence of Bacillus cereus VD133.</title>
        <authorList>
            <consortium name="The Broad Institute Genome Sequencing Platform"/>
            <consortium name="The Broad Institute Genome Sequencing Center for Infectious Disease"/>
            <person name="Feldgarden M."/>
            <person name="Van der Auwera G.A."/>
            <person name="Mahillon J."/>
            <person name="Duprez V."/>
            <person name="Timmery S."/>
            <person name="Mattelet C."/>
            <person name="Dierick K."/>
            <person name="Sun M."/>
            <person name="Yu Z."/>
            <person name="Zhu L."/>
            <person name="Hu X."/>
            <person name="Shank E.B."/>
            <person name="Swiecicka I."/>
            <person name="Hansen B.M."/>
            <person name="Andrup L."/>
            <person name="Walker B."/>
            <person name="Young S.K."/>
            <person name="Zeng Q."/>
            <person name="Gargeya S."/>
            <person name="Fitzgerald M."/>
            <person name="Haas B."/>
            <person name="Abouelleil A."/>
            <person name="Alvarado L."/>
            <person name="Arachchi H.M."/>
            <person name="Berlin A.M."/>
            <person name="Chapman S.B."/>
            <person name="Dewar J."/>
            <person name="Goldberg J."/>
            <person name="Griggs A."/>
            <person name="Gujja S."/>
            <person name="Hansen M."/>
            <person name="Howarth C."/>
            <person name="Imamovic A."/>
            <person name="Larimer J."/>
            <person name="McCowan C."/>
            <person name="Murphy C."/>
            <person name="Neiman D."/>
            <person name="Pearson M."/>
            <person name="Priest M."/>
            <person name="Roberts A."/>
            <person name="Saif S."/>
            <person name="Shea T."/>
            <person name="Sisk P."/>
            <person name="Sykes S."/>
            <person name="Wortman J."/>
            <person name="Nusbaum C."/>
            <person name="Birren B."/>
        </authorList>
    </citation>
    <scope>NUCLEOTIDE SEQUENCE [LARGE SCALE GENOMIC DNA]</scope>
    <source>
        <strain evidence="2 3">VD133</strain>
    </source>
</reference>
<dbReference type="PROSITE" id="PS50943">
    <property type="entry name" value="HTH_CROC1"/>
    <property type="match status" value="1"/>
</dbReference>
<dbReference type="Proteomes" id="UP000014018">
    <property type="component" value="Unassembled WGS sequence"/>
</dbReference>
<evidence type="ECO:0000313" key="3">
    <source>
        <dbReference type="Proteomes" id="UP000014018"/>
    </source>
</evidence>
<name>A0A9W5V4L3_BACCE</name>
<protein>
    <recommendedName>
        <fullName evidence="1">HTH cro/C1-type domain-containing protein</fullName>
    </recommendedName>
</protein>
<dbReference type="SMART" id="SM00530">
    <property type="entry name" value="HTH_XRE"/>
    <property type="match status" value="1"/>
</dbReference>
<dbReference type="InterPro" id="IPR001387">
    <property type="entry name" value="Cro/C1-type_HTH"/>
</dbReference>
<dbReference type="SUPFAM" id="SSF47413">
    <property type="entry name" value="lambda repressor-like DNA-binding domains"/>
    <property type="match status" value="1"/>
</dbReference>
<dbReference type="RefSeq" id="WP_016109602.1">
    <property type="nucleotide sequence ID" value="NZ_KB976173.1"/>
</dbReference>
<gene>
    <name evidence="2" type="ORF">IIU_00829</name>
</gene>
<accession>A0A9W5V4L3</accession>
<dbReference type="InterPro" id="IPR010982">
    <property type="entry name" value="Lambda_DNA-bd_dom_sf"/>
</dbReference>
<organism evidence="2 3">
    <name type="scientific">Bacillus cereus VD133</name>
    <dbReference type="NCBI Taxonomy" id="1053233"/>
    <lineage>
        <taxon>Bacteria</taxon>
        <taxon>Bacillati</taxon>
        <taxon>Bacillota</taxon>
        <taxon>Bacilli</taxon>
        <taxon>Bacillales</taxon>
        <taxon>Bacillaceae</taxon>
        <taxon>Bacillus</taxon>
        <taxon>Bacillus cereus group</taxon>
    </lineage>
</organism>
<comment type="caution">
    <text evidence="2">The sequence shown here is derived from an EMBL/GenBank/DDBJ whole genome shotgun (WGS) entry which is preliminary data.</text>
</comment>
<dbReference type="Gene3D" id="1.10.260.40">
    <property type="entry name" value="lambda repressor-like DNA-binding domains"/>
    <property type="match status" value="1"/>
</dbReference>
<proteinExistence type="predicted"/>
<feature type="domain" description="HTH cro/C1-type" evidence="1">
    <location>
        <begin position="10"/>
        <end position="64"/>
    </location>
</feature>